<dbReference type="Pfam" id="PF12697">
    <property type="entry name" value="Abhydrolase_6"/>
    <property type="match status" value="1"/>
</dbReference>
<protein>
    <submittedName>
        <fullName evidence="2">Pimeloyl-ACP methyl ester carboxylesterase</fullName>
    </submittedName>
</protein>
<dbReference type="Gene3D" id="3.40.50.1820">
    <property type="entry name" value="alpha/beta hydrolase"/>
    <property type="match status" value="1"/>
</dbReference>
<dbReference type="PANTHER" id="PTHR43798:SF33">
    <property type="entry name" value="HYDROLASE, PUTATIVE (AFU_ORTHOLOGUE AFUA_2G14860)-RELATED"/>
    <property type="match status" value="1"/>
</dbReference>
<dbReference type="InterPro" id="IPR029058">
    <property type="entry name" value="AB_hydrolase_fold"/>
</dbReference>
<gene>
    <name evidence="2" type="ORF">BJ987_005346</name>
</gene>
<dbReference type="PANTHER" id="PTHR43798">
    <property type="entry name" value="MONOACYLGLYCEROL LIPASE"/>
    <property type="match status" value="1"/>
</dbReference>
<dbReference type="Proteomes" id="UP001519325">
    <property type="component" value="Unassembled WGS sequence"/>
</dbReference>
<keyword evidence="3" id="KW-1185">Reference proteome</keyword>
<evidence type="ECO:0000313" key="2">
    <source>
        <dbReference type="EMBL" id="MBP2192445.1"/>
    </source>
</evidence>
<dbReference type="InterPro" id="IPR000073">
    <property type="entry name" value="AB_hydrolase_1"/>
</dbReference>
<organism evidence="2 3">
    <name type="scientific">Nocardia goodfellowii</name>
    <dbReference type="NCBI Taxonomy" id="882446"/>
    <lineage>
        <taxon>Bacteria</taxon>
        <taxon>Bacillati</taxon>
        <taxon>Actinomycetota</taxon>
        <taxon>Actinomycetes</taxon>
        <taxon>Mycobacteriales</taxon>
        <taxon>Nocardiaceae</taxon>
        <taxon>Nocardia</taxon>
    </lineage>
</organism>
<reference evidence="2 3" key="1">
    <citation type="submission" date="2021-03" db="EMBL/GenBank/DDBJ databases">
        <title>Sequencing the genomes of 1000 actinobacteria strains.</title>
        <authorList>
            <person name="Klenk H.-P."/>
        </authorList>
    </citation>
    <scope>NUCLEOTIDE SEQUENCE [LARGE SCALE GENOMIC DNA]</scope>
    <source>
        <strain evidence="2 3">DSM 45516</strain>
    </source>
</reference>
<dbReference type="RefSeq" id="WP_209895276.1">
    <property type="nucleotide sequence ID" value="NZ_JAGGMR010000001.1"/>
</dbReference>
<evidence type="ECO:0000259" key="1">
    <source>
        <dbReference type="Pfam" id="PF12697"/>
    </source>
</evidence>
<sequence length="318" mass="35268">MDIHTGLVPPRTLRPFQRQRFARLPDSPLRPHPYFAAPACEVQTDSAALGPVRVHYREYGSGPPLLLIHGLMTTGYSWRYVLEGLGARFRLIIPDLPGHGRSSQPAVPLSAPVMAAWIGEFQHALGIRGCAAVGNSLGGYLAMRHALAEPGAFARLVNIHAPAFPVARMHALHAALSLPGAPAIFGWWVRRDPMRWSHRIVNYYDDTLKSLEEAREYGAPLATAAGTRTFVSYSKDVMAPREFARFTHELRRRRALRQPFPMPLQLIYSRQDPMVPPATGTKLAALLPDAQLHQLDKSSHFAQVDSPAEVTTLLLDFL</sequence>
<name>A0ABS4QL77_9NOCA</name>
<dbReference type="SUPFAM" id="SSF53474">
    <property type="entry name" value="alpha/beta-Hydrolases"/>
    <property type="match status" value="1"/>
</dbReference>
<accession>A0ABS4QL77</accession>
<dbReference type="InterPro" id="IPR050266">
    <property type="entry name" value="AB_hydrolase_sf"/>
</dbReference>
<proteinExistence type="predicted"/>
<dbReference type="PRINTS" id="PR00111">
    <property type="entry name" value="ABHYDROLASE"/>
</dbReference>
<feature type="domain" description="AB hydrolase-1" evidence="1">
    <location>
        <begin position="65"/>
        <end position="310"/>
    </location>
</feature>
<dbReference type="EMBL" id="JAGGMR010000001">
    <property type="protein sequence ID" value="MBP2192445.1"/>
    <property type="molecule type" value="Genomic_DNA"/>
</dbReference>
<comment type="caution">
    <text evidence="2">The sequence shown here is derived from an EMBL/GenBank/DDBJ whole genome shotgun (WGS) entry which is preliminary data.</text>
</comment>
<evidence type="ECO:0000313" key="3">
    <source>
        <dbReference type="Proteomes" id="UP001519325"/>
    </source>
</evidence>